<feature type="region of interest" description="Disordered" evidence="1">
    <location>
        <begin position="424"/>
        <end position="496"/>
    </location>
</feature>
<evidence type="ECO:0000256" key="1">
    <source>
        <dbReference type="SAM" id="MobiDB-lite"/>
    </source>
</evidence>
<name>A0A420HA37_9PEZI</name>
<feature type="compositionally biased region" description="Basic and acidic residues" evidence="1">
    <location>
        <begin position="472"/>
        <end position="482"/>
    </location>
</feature>
<gene>
    <name evidence="2" type="ORF">GcM3_210036</name>
</gene>
<accession>A0A420HA37</accession>
<protein>
    <submittedName>
        <fullName evidence="2">Uncharacterized protein</fullName>
    </submittedName>
</protein>
<proteinExistence type="predicted"/>
<dbReference type="AlphaFoldDB" id="A0A420HA37"/>
<feature type="compositionally biased region" description="Basic residues" evidence="1">
    <location>
        <begin position="456"/>
        <end position="471"/>
    </location>
</feature>
<feature type="region of interest" description="Disordered" evidence="1">
    <location>
        <begin position="258"/>
        <end position="286"/>
    </location>
</feature>
<sequence length="496" mass="55636">MACVNWLKASGRPLGMSEQLAEEVVAAIAVVRDFLSSLQATFTHGICSRATSIFILKFALDYGCFGEFISLIKLSYITITILEILTRSNLNMGQENQKKYGLEKSCNDRFIKATEIASRSQNKMAEGELSTKKRAVLPILKGSLAHGKWVAIFELHLGMLEQHVEILDQLMQSMENDAEDLKSQDRLDWELGERGHWRVICRMMDAARAALAQAREAARGILPVSKLQDRKGLGLKGRSLEGLEAQLQAKAESLGYDAKDKGDFGRSSSSVIDLSNVDSNKNRDHQEEEVCVEPIFQQDELVETPSLSKGSKKAKSGLACNGEISLRQRGSHEPTVFMTDVLKGNRIHKKSETNRARSEKKTNSKVEGISSFVNSTSELSTAAIVEKDIDFTKLQVKLEEEIAAGEKAVQEARKARFEKILGNNTGYKDSTLKKRRRRSSDFDGQNSDGVEVRMAEKKRRKEKKEIKKRKLHESEVDKDLRNVKKKKVRKSGEMKL</sequence>
<organism evidence="2 3">
    <name type="scientific">Golovinomyces cichoracearum</name>
    <dbReference type="NCBI Taxonomy" id="62708"/>
    <lineage>
        <taxon>Eukaryota</taxon>
        <taxon>Fungi</taxon>
        <taxon>Dikarya</taxon>
        <taxon>Ascomycota</taxon>
        <taxon>Pezizomycotina</taxon>
        <taxon>Leotiomycetes</taxon>
        <taxon>Erysiphales</taxon>
        <taxon>Erysiphaceae</taxon>
        <taxon>Golovinomyces</taxon>
    </lineage>
</organism>
<evidence type="ECO:0000313" key="2">
    <source>
        <dbReference type="EMBL" id="RKF54304.1"/>
    </source>
</evidence>
<keyword evidence="3" id="KW-1185">Reference proteome</keyword>
<dbReference type="Proteomes" id="UP000283383">
    <property type="component" value="Unassembled WGS sequence"/>
</dbReference>
<evidence type="ECO:0000313" key="3">
    <source>
        <dbReference type="Proteomes" id="UP000283383"/>
    </source>
</evidence>
<reference evidence="2 3" key="1">
    <citation type="journal article" date="2018" name="BMC Genomics">
        <title>Comparative genome analyses reveal sequence features reflecting distinct modes of host-adaptation between dicot and monocot powdery mildew.</title>
        <authorList>
            <person name="Wu Y."/>
            <person name="Ma X."/>
            <person name="Pan Z."/>
            <person name="Kale S.D."/>
            <person name="Song Y."/>
            <person name="King H."/>
            <person name="Zhang Q."/>
            <person name="Presley C."/>
            <person name="Deng X."/>
            <person name="Wei C.I."/>
            <person name="Xiao S."/>
        </authorList>
    </citation>
    <scope>NUCLEOTIDE SEQUENCE [LARGE SCALE GENOMIC DNA]</scope>
    <source>
        <strain evidence="2">UMSG3</strain>
    </source>
</reference>
<comment type="caution">
    <text evidence="2">The sequence shown here is derived from an EMBL/GenBank/DDBJ whole genome shotgun (WGS) entry which is preliminary data.</text>
</comment>
<feature type="compositionally biased region" description="Polar residues" evidence="1">
    <location>
        <begin position="266"/>
        <end position="279"/>
    </location>
</feature>
<dbReference type="EMBL" id="MCBQ01021071">
    <property type="protein sequence ID" value="RKF54304.1"/>
    <property type="molecule type" value="Genomic_DNA"/>
</dbReference>